<reference evidence="2 3" key="1">
    <citation type="submission" date="2019-12" db="EMBL/GenBank/DDBJ databases">
        <authorList>
            <person name="Alioto T."/>
            <person name="Alioto T."/>
            <person name="Gomez Garrido J."/>
        </authorList>
    </citation>
    <scope>NUCLEOTIDE SEQUENCE [LARGE SCALE GENOMIC DNA]</scope>
</reference>
<evidence type="ECO:0000313" key="3">
    <source>
        <dbReference type="Proteomes" id="UP000594638"/>
    </source>
</evidence>
<dbReference type="Gramene" id="OE9A076442T1">
    <property type="protein sequence ID" value="OE9A076442C1"/>
    <property type="gene ID" value="OE9A076442"/>
</dbReference>
<comment type="caution">
    <text evidence="2">The sequence shown here is derived from an EMBL/GenBank/DDBJ whole genome shotgun (WGS) entry which is preliminary data.</text>
</comment>
<organism evidence="2 3">
    <name type="scientific">Olea europaea subsp. europaea</name>
    <dbReference type="NCBI Taxonomy" id="158383"/>
    <lineage>
        <taxon>Eukaryota</taxon>
        <taxon>Viridiplantae</taxon>
        <taxon>Streptophyta</taxon>
        <taxon>Embryophyta</taxon>
        <taxon>Tracheophyta</taxon>
        <taxon>Spermatophyta</taxon>
        <taxon>Magnoliopsida</taxon>
        <taxon>eudicotyledons</taxon>
        <taxon>Gunneridae</taxon>
        <taxon>Pentapetalae</taxon>
        <taxon>asterids</taxon>
        <taxon>lamiids</taxon>
        <taxon>Lamiales</taxon>
        <taxon>Oleaceae</taxon>
        <taxon>Oleeae</taxon>
        <taxon>Olea</taxon>
    </lineage>
</organism>
<evidence type="ECO:0000313" key="2">
    <source>
        <dbReference type="EMBL" id="CAA3001503.1"/>
    </source>
</evidence>
<keyword evidence="3" id="KW-1185">Reference proteome</keyword>
<dbReference type="EMBL" id="CACTIH010005761">
    <property type="protein sequence ID" value="CAA3001503.1"/>
    <property type="molecule type" value="Genomic_DNA"/>
</dbReference>
<feature type="region of interest" description="Disordered" evidence="1">
    <location>
        <begin position="36"/>
        <end position="56"/>
    </location>
</feature>
<name>A0A8S0T8T9_OLEEU</name>
<protein>
    <submittedName>
        <fullName evidence="2">Uncharacterized protein</fullName>
    </submittedName>
</protein>
<gene>
    <name evidence="2" type="ORF">OLEA9_A076442</name>
</gene>
<proteinExistence type="predicted"/>
<accession>A0A8S0T8T9</accession>
<sequence>MTSYLHKLMLLSVAGTPSRPQLRWPPPILSFSTTTLPARPPAPPLPQPLLPTPPSPHLLHRHHFPPMISSYSELQITTATGHVWGGLWSTGESTA</sequence>
<evidence type="ECO:0000256" key="1">
    <source>
        <dbReference type="SAM" id="MobiDB-lite"/>
    </source>
</evidence>
<feature type="compositionally biased region" description="Pro residues" evidence="1">
    <location>
        <begin position="38"/>
        <end position="56"/>
    </location>
</feature>
<dbReference type="Proteomes" id="UP000594638">
    <property type="component" value="Unassembled WGS sequence"/>
</dbReference>
<dbReference type="AlphaFoldDB" id="A0A8S0T8T9"/>